<evidence type="ECO:0000256" key="14">
    <source>
        <dbReference type="ARBA" id="ARBA00022840"/>
    </source>
</evidence>
<comment type="pathway">
    <text evidence="5">Cofactor biosynthesis; adenosylcobalamin biosynthesis; adenosylcobalamin from cob(II)yrinate a,c-diamide: step 6/7.</text>
</comment>
<dbReference type="EC" id="2.7.7.62" evidence="9"/>
<evidence type="ECO:0000313" key="21">
    <source>
        <dbReference type="Proteomes" id="UP000027059"/>
    </source>
</evidence>
<reference evidence="21" key="1">
    <citation type="submission" date="2014-02" db="EMBL/GenBank/DDBJ databases">
        <title>Complete genome sequence and comparative genomic analysis of the nitrogen-fixing bacterium Leptospirillum ferriphilum YSK.</title>
        <authorList>
            <person name="Guo X."/>
            <person name="Yin H."/>
            <person name="Liang Y."/>
            <person name="Hu Q."/>
            <person name="Ma L."/>
            <person name="Xiao Y."/>
            <person name="Zhang X."/>
            <person name="Qiu G."/>
            <person name="Liu X."/>
        </authorList>
    </citation>
    <scope>NUCLEOTIDE SEQUENCE [LARGE SCALE GENOMIC DNA]</scope>
    <source>
        <strain evidence="21">YSK</strain>
    </source>
</reference>
<evidence type="ECO:0000256" key="8">
    <source>
        <dbReference type="ARBA" id="ARBA00012016"/>
    </source>
</evidence>
<evidence type="ECO:0000256" key="6">
    <source>
        <dbReference type="ARBA" id="ARBA00005159"/>
    </source>
</evidence>
<evidence type="ECO:0000256" key="2">
    <source>
        <dbReference type="ARBA" id="ARBA00000711"/>
    </source>
</evidence>
<evidence type="ECO:0000256" key="13">
    <source>
        <dbReference type="ARBA" id="ARBA00022777"/>
    </source>
</evidence>
<dbReference type="PIRSF" id="PIRSF006135">
    <property type="entry name" value="CobU"/>
    <property type="match status" value="1"/>
</dbReference>
<keyword evidence="21" id="KW-1185">Reference proteome</keyword>
<evidence type="ECO:0000256" key="10">
    <source>
        <dbReference type="ARBA" id="ARBA00022573"/>
    </source>
</evidence>
<feature type="binding site" evidence="19">
    <location>
        <begin position="8"/>
        <end position="15"/>
    </location>
    <ligand>
        <name>GTP</name>
        <dbReference type="ChEBI" id="CHEBI:37565"/>
    </ligand>
</feature>
<evidence type="ECO:0000256" key="11">
    <source>
        <dbReference type="ARBA" id="ARBA00022679"/>
    </source>
</evidence>
<comment type="catalytic activity">
    <reaction evidence="1">
        <text>adenosylcob(III)inamide + ATP = adenosylcob(III)inamide phosphate + ADP + H(+)</text>
        <dbReference type="Rhea" id="RHEA:15769"/>
        <dbReference type="ChEBI" id="CHEBI:2480"/>
        <dbReference type="ChEBI" id="CHEBI:15378"/>
        <dbReference type="ChEBI" id="CHEBI:30616"/>
        <dbReference type="ChEBI" id="CHEBI:58502"/>
        <dbReference type="ChEBI" id="CHEBI:456216"/>
        <dbReference type="EC" id="2.7.1.156"/>
    </reaction>
</comment>
<keyword evidence="11" id="KW-0808">Transferase</keyword>
<comment type="pathway">
    <text evidence="6">Cofactor biosynthesis; adenosylcobalamin biosynthesis; adenosylcobalamin from cob(II)yrinate a,c-diamide: step 5/7.</text>
</comment>
<evidence type="ECO:0000256" key="5">
    <source>
        <dbReference type="ARBA" id="ARBA00004692"/>
    </source>
</evidence>
<dbReference type="RefSeq" id="WP_038505212.1">
    <property type="nucleotide sequence ID" value="NZ_CP007243.1"/>
</dbReference>
<dbReference type="PANTHER" id="PTHR34848:SF1">
    <property type="entry name" value="BIFUNCTIONAL ADENOSYLCOBALAMIN BIOSYNTHESIS PROTEIN COBU"/>
    <property type="match status" value="1"/>
</dbReference>
<dbReference type="GO" id="GO:0043752">
    <property type="term" value="F:adenosylcobinamide kinase activity"/>
    <property type="evidence" value="ECO:0007669"/>
    <property type="project" value="UniProtKB-EC"/>
</dbReference>
<dbReference type="GO" id="GO:0005525">
    <property type="term" value="F:GTP binding"/>
    <property type="evidence" value="ECO:0007669"/>
    <property type="project" value="UniProtKB-KW"/>
</dbReference>
<organism evidence="20 21">
    <name type="scientific">Leptospirillum ferriphilum YSK</name>
    <dbReference type="NCBI Taxonomy" id="1441628"/>
    <lineage>
        <taxon>Bacteria</taxon>
        <taxon>Pseudomonadati</taxon>
        <taxon>Nitrospirota</taxon>
        <taxon>Nitrospiria</taxon>
        <taxon>Nitrospirales</taxon>
        <taxon>Nitrospiraceae</taxon>
        <taxon>Leptospirillum</taxon>
    </lineage>
</organism>
<dbReference type="SUPFAM" id="SSF52540">
    <property type="entry name" value="P-loop containing nucleoside triphosphate hydrolases"/>
    <property type="match status" value="1"/>
</dbReference>
<comment type="similarity">
    <text evidence="7">Belongs to the CobU/CobP family.</text>
</comment>
<evidence type="ECO:0000313" key="20">
    <source>
        <dbReference type="EMBL" id="AIA30455.1"/>
    </source>
</evidence>
<accession>A0A059XTQ1</accession>
<dbReference type="GO" id="GO:0009236">
    <property type="term" value="P:cobalamin biosynthetic process"/>
    <property type="evidence" value="ECO:0007669"/>
    <property type="project" value="UniProtKB-UniPathway"/>
</dbReference>
<dbReference type="Gene3D" id="3.40.50.300">
    <property type="entry name" value="P-loop containing nucleotide triphosphate hydrolases"/>
    <property type="match status" value="1"/>
</dbReference>
<evidence type="ECO:0000256" key="15">
    <source>
        <dbReference type="ARBA" id="ARBA00023134"/>
    </source>
</evidence>
<evidence type="ECO:0000256" key="19">
    <source>
        <dbReference type="PIRSR" id="PIRSR006135-2"/>
    </source>
</evidence>
<dbReference type="CDD" id="cd00544">
    <property type="entry name" value="CobU"/>
    <property type="match status" value="1"/>
</dbReference>
<comment type="catalytic activity">
    <reaction evidence="2">
        <text>adenosylcob(III)inamide phosphate + GTP + H(+) = adenosylcob(III)inamide-GDP + diphosphate</text>
        <dbReference type="Rhea" id="RHEA:22712"/>
        <dbReference type="ChEBI" id="CHEBI:15378"/>
        <dbReference type="ChEBI" id="CHEBI:33019"/>
        <dbReference type="ChEBI" id="CHEBI:37565"/>
        <dbReference type="ChEBI" id="CHEBI:58502"/>
        <dbReference type="ChEBI" id="CHEBI:60487"/>
        <dbReference type="EC" id="2.7.7.62"/>
    </reaction>
</comment>
<evidence type="ECO:0000256" key="12">
    <source>
        <dbReference type="ARBA" id="ARBA00022741"/>
    </source>
</evidence>
<dbReference type="GO" id="GO:0008820">
    <property type="term" value="F:cobinamide phosphate guanylyltransferase activity"/>
    <property type="evidence" value="ECO:0007669"/>
    <property type="project" value="UniProtKB-EC"/>
</dbReference>
<feature type="active site" description="GMP-histidine intermediate" evidence="18">
    <location>
        <position position="50"/>
    </location>
</feature>
<dbReference type="InterPro" id="IPR027417">
    <property type="entry name" value="P-loop_NTPase"/>
</dbReference>
<evidence type="ECO:0000256" key="16">
    <source>
        <dbReference type="ARBA" id="ARBA00029570"/>
    </source>
</evidence>
<dbReference type="AlphaFoldDB" id="A0A059XTQ1"/>
<dbReference type="PANTHER" id="PTHR34848">
    <property type="match status" value="1"/>
</dbReference>
<sequence>MSLRLVIGGIRSGKSRFAEEMALRDGAPPWIYLPTAFPSDQEMKARIEKHRQERDERWDLFPLSDIPEATDAFLERVMGVPSGATLLLDGLGLFLGQVFLGQEGPSAPKTLENVIPFCDWLSSRKGLTIVVSDEVGFGGVPLTPAGRHFADALGETNQRLAEKAISVYLMVAGFPLTVK</sequence>
<evidence type="ECO:0000256" key="17">
    <source>
        <dbReference type="ARBA" id="ARBA00030571"/>
    </source>
</evidence>
<evidence type="ECO:0000256" key="4">
    <source>
        <dbReference type="ARBA" id="ARBA00003889"/>
    </source>
</evidence>
<keyword evidence="12 19" id="KW-0547">Nucleotide-binding</keyword>
<name>A0A059XTQ1_9BACT</name>
<dbReference type="Proteomes" id="UP000027059">
    <property type="component" value="Chromosome"/>
</dbReference>
<comment type="catalytic activity">
    <reaction evidence="3">
        <text>adenosylcob(III)inamide + GTP = adenosylcob(III)inamide phosphate + GDP + H(+)</text>
        <dbReference type="Rhea" id="RHEA:15765"/>
        <dbReference type="ChEBI" id="CHEBI:2480"/>
        <dbReference type="ChEBI" id="CHEBI:15378"/>
        <dbReference type="ChEBI" id="CHEBI:37565"/>
        <dbReference type="ChEBI" id="CHEBI:58189"/>
        <dbReference type="ChEBI" id="CHEBI:58502"/>
        <dbReference type="EC" id="2.7.1.156"/>
    </reaction>
</comment>
<dbReference type="InterPro" id="IPR003203">
    <property type="entry name" value="CobU/CobP"/>
</dbReference>
<dbReference type="KEGG" id="lfp:Y981_05765"/>
<keyword evidence="13 20" id="KW-0418">Kinase</keyword>
<protein>
    <recommendedName>
        <fullName evidence="16">Adenosylcobinamide kinase</fullName>
        <ecNumber evidence="8">2.7.1.156</ecNumber>
        <ecNumber evidence="9">2.7.7.62</ecNumber>
    </recommendedName>
    <alternativeName>
        <fullName evidence="17">Adenosylcobinamide-phosphate guanylyltransferase</fullName>
    </alternativeName>
</protein>
<evidence type="ECO:0000256" key="9">
    <source>
        <dbReference type="ARBA" id="ARBA00012523"/>
    </source>
</evidence>
<proteinExistence type="inferred from homology"/>
<dbReference type="EMBL" id="CP007243">
    <property type="protein sequence ID" value="AIA30455.1"/>
    <property type="molecule type" value="Genomic_DNA"/>
</dbReference>
<keyword evidence="15 19" id="KW-0342">GTP-binding</keyword>
<dbReference type="Pfam" id="PF02283">
    <property type="entry name" value="CobU"/>
    <property type="match status" value="1"/>
</dbReference>
<evidence type="ECO:0000256" key="7">
    <source>
        <dbReference type="ARBA" id="ARBA00007490"/>
    </source>
</evidence>
<evidence type="ECO:0000256" key="3">
    <source>
        <dbReference type="ARBA" id="ARBA00001522"/>
    </source>
</evidence>
<comment type="function">
    <text evidence="4">Catalyzes ATP-dependent phosphorylation of adenosylcobinamide and addition of GMP to adenosylcobinamide phosphate.</text>
</comment>
<dbReference type="EC" id="2.7.1.156" evidence="8"/>
<keyword evidence="10" id="KW-0169">Cobalamin biosynthesis</keyword>
<dbReference type="OrthoDB" id="9808302at2"/>
<reference evidence="20 21" key="2">
    <citation type="journal article" date="2015" name="Biomed. Res. Int.">
        <title>Effects of Arsenite Resistance on the Growth and Functional Gene Expression of Leptospirillum ferriphilum and Acidithiobacillus thiooxidans in Pure Culture and Coculture.</title>
        <authorList>
            <person name="Jiang H."/>
            <person name="Liang Y."/>
            <person name="Yin H."/>
            <person name="Xiao Y."/>
            <person name="Guo X."/>
            <person name="Xu Y."/>
            <person name="Hu Q."/>
            <person name="Liu H."/>
            <person name="Liu X."/>
        </authorList>
    </citation>
    <scope>NUCLEOTIDE SEQUENCE [LARGE SCALE GENOMIC DNA]</scope>
    <source>
        <strain evidence="20 21">YSK</strain>
    </source>
</reference>
<feature type="binding site" evidence="19">
    <location>
        <begin position="51"/>
        <end position="54"/>
    </location>
    <ligand>
        <name>GTP</name>
        <dbReference type="ChEBI" id="CHEBI:37565"/>
    </ligand>
</feature>
<keyword evidence="14" id="KW-0067">ATP-binding</keyword>
<dbReference type="HOGENOM" id="CLU_094161_0_1_0"/>
<evidence type="ECO:0000256" key="18">
    <source>
        <dbReference type="PIRSR" id="PIRSR006135-1"/>
    </source>
</evidence>
<gene>
    <name evidence="20" type="ORF">Y981_05765</name>
</gene>
<feature type="binding site" evidence="19">
    <location>
        <position position="89"/>
    </location>
    <ligand>
        <name>GTP</name>
        <dbReference type="ChEBI" id="CHEBI:37565"/>
    </ligand>
</feature>
<dbReference type="GO" id="GO:0005524">
    <property type="term" value="F:ATP binding"/>
    <property type="evidence" value="ECO:0007669"/>
    <property type="project" value="UniProtKB-KW"/>
</dbReference>
<evidence type="ECO:0000256" key="1">
    <source>
        <dbReference type="ARBA" id="ARBA00000312"/>
    </source>
</evidence>
<dbReference type="UniPathway" id="UPA00148">
    <property type="reaction ID" value="UER00236"/>
</dbReference>